<organism evidence="2 3">
    <name type="scientific">Streptomyces roseoverticillatus</name>
    <dbReference type="NCBI Taxonomy" id="66429"/>
    <lineage>
        <taxon>Bacteria</taxon>
        <taxon>Bacillati</taxon>
        <taxon>Actinomycetota</taxon>
        <taxon>Actinomycetes</taxon>
        <taxon>Kitasatosporales</taxon>
        <taxon>Streptomycetaceae</taxon>
        <taxon>Streptomyces</taxon>
    </lineage>
</organism>
<comment type="caution">
    <text evidence="2">The sequence shown here is derived from an EMBL/GenBank/DDBJ whole genome shotgun (WGS) entry which is preliminary data.</text>
</comment>
<name>A0ABV3IYA4_9ACTN</name>
<dbReference type="EMBL" id="JBFASG010000022">
    <property type="protein sequence ID" value="MEV4925435.1"/>
    <property type="molecule type" value="Genomic_DNA"/>
</dbReference>
<accession>A0ABV3IYA4</accession>
<evidence type="ECO:0000313" key="3">
    <source>
        <dbReference type="Proteomes" id="UP001552479"/>
    </source>
</evidence>
<protein>
    <submittedName>
        <fullName evidence="2">Uncharacterized protein</fullName>
    </submittedName>
</protein>
<keyword evidence="3" id="KW-1185">Reference proteome</keyword>
<reference evidence="2 3" key="1">
    <citation type="submission" date="2024-06" db="EMBL/GenBank/DDBJ databases">
        <title>The Natural Products Discovery Center: Release of the First 8490 Sequenced Strains for Exploring Actinobacteria Biosynthetic Diversity.</title>
        <authorList>
            <person name="Kalkreuter E."/>
            <person name="Kautsar S.A."/>
            <person name="Yang D."/>
            <person name="Bader C.D."/>
            <person name="Teijaro C.N."/>
            <person name="Fluegel L."/>
            <person name="Davis C.M."/>
            <person name="Simpson J.R."/>
            <person name="Lauterbach L."/>
            <person name="Steele A.D."/>
            <person name="Gui C."/>
            <person name="Meng S."/>
            <person name="Li G."/>
            <person name="Viehrig K."/>
            <person name="Ye F."/>
            <person name="Su P."/>
            <person name="Kiefer A.F."/>
            <person name="Nichols A."/>
            <person name="Cepeda A.J."/>
            <person name="Yan W."/>
            <person name="Fan B."/>
            <person name="Jiang Y."/>
            <person name="Adhikari A."/>
            <person name="Zheng C.-J."/>
            <person name="Schuster L."/>
            <person name="Cowan T.M."/>
            <person name="Smanski M.J."/>
            <person name="Chevrette M.G."/>
            <person name="De Carvalho L.P.S."/>
            <person name="Shen B."/>
        </authorList>
    </citation>
    <scope>NUCLEOTIDE SEQUENCE [LARGE SCALE GENOMIC DNA]</scope>
    <source>
        <strain evidence="2 3">NPDC053791</strain>
    </source>
</reference>
<evidence type="ECO:0000313" key="2">
    <source>
        <dbReference type="EMBL" id="MEV4925435.1"/>
    </source>
</evidence>
<proteinExistence type="predicted"/>
<sequence>MTPAGSGTDPVPAPGTAERGTLCPSSTCHEGAVLIAVLGEDGRLGYVRPAMPVDEQFIEACTGHGDPESRFRFADTCAQDACEHWSGRHCSLVGRLADARPEAGPEQADDLPRCAIRAECQWFAQDGPRACGVCPLVVYRPTPSDRPQATGTSRPTPSRPAVVVVNPAIDSSPAGTRLPDVTAVKGWANHRVRPARRQPFR</sequence>
<gene>
    <name evidence="2" type="ORF">AB0L03_21840</name>
</gene>
<feature type="compositionally biased region" description="Polar residues" evidence="1">
    <location>
        <begin position="145"/>
        <end position="156"/>
    </location>
</feature>
<evidence type="ECO:0000256" key="1">
    <source>
        <dbReference type="SAM" id="MobiDB-lite"/>
    </source>
</evidence>
<feature type="region of interest" description="Disordered" evidence="1">
    <location>
        <begin position="142"/>
        <end position="161"/>
    </location>
</feature>
<dbReference type="RefSeq" id="WP_366089151.1">
    <property type="nucleotide sequence ID" value="NZ_JBFASG010000022.1"/>
</dbReference>
<dbReference type="Proteomes" id="UP001552479">
    <property type="component" value="Unassembled WGS sequence"/>
</dbReference>